<feature type="binding site" evidence="9">
    <location>
        <begin position="11"/>
        <end position="13"/>
    </location>
    <ligand>
        <name>substrate</name>
    </ligand>
</feature>
<comment type="subunit">
    <text evidence="9">Homodimer.</text>
</comment>
<dbReference type="GO" id="GO:0004747">
    <property type="term" value="F:ribokinase activity"/>
    <property type="evidence" value="ECO:0007669"/>
    <property type="project" value="UniProtKB-UniRule"/>
</dbReference>
<comment type="caution">
    <text evidence="9">Lacks conserved residue(s) required for the propagation of feature annotation.</text>
</comment>
<keyword evidence="2 9" id="KW-0479">Metal-binding</keyword>
<feature type="binding site" evidence="9">
    <location>
        <position position="272"/>
    </location>
    <ligand>
        <name>K(+)</name>
        <dbReference type="ChEBI" id="CHEBI:29103"/>
    </ligand>
</feature>
<feature type="active site" description="Proton acceptor" evidence="9">
    <location>
        <position position="232"/>
    </location>
</feature>
<name>K5VL99_AGABU</name>
<dbReference type="InterPro" id="IPR011877">
    <property type="entry name" value="Ribokinase"/>
</dbReference>
<comment type="catalytic activity">
    <reaction evidence="9">
        <text>D-ribose + ATP = D-ribose 5-phosphate + ADP + H(+)</text>
        <dbReference type="Rhea" id="RHEA:13697"/>
        <dbReference type="ChEBI" id="CHEBI:15378"/>
        <dbReference type="ChEBI" id="CHEBI:30616"/>
        <dbReference type="ChEBI" id="CHEBI:47013"/>
        <dbReference type="ChEBI" id="CHEBI:78346"/>
        <dbReference type="ChEBI" id="CHEBI:456216"/>
        <dbReference type="EC" id="2.7.1.15"/>
    </reaction>
</comment>
<evidence type="ECO:0000256" key="7">
    <source>
        <dbReference type="ARBA" id="ARBA00022958"/>
    </source>
</evidence>
<protein>
    <recommendedName>
        <fullName evidence="9">Ribokinase</fullName>
        <shortName evidence="9">RK</shortName>
        <ecNumber evidence="9">2.7.1.15</ecNumber>
    </recommendedName>
</protein>
<dbReference type="Proteomes" id="UP000008493">
    <property type="component" value="Unassembled WGS sequence"/>
</dbReference>
<keyword evidence="9" id="KW-0963">Cytoplasm</keyword>
<dbReference type="PANTHER" id="PTHR10584">
    <property type="entry name" value="SUGAR KINASE"/>
    <property type="match status" value="1"/>
</dbReference>
<dbReference type="GO" id="GO:0019303">
    <property type="term" value="P:D-ribose catabolic process"/>
    <property type="evidence" value="ECO:0007669"/>
    <property type="project" value="UniProtKB-UniRule"/>
</dbReference>
<evidence type="ECO:0000256" key="3">
    <source>
        <dbReference type="ARBA" id="ARBA00022741"/>
    </source>
</evidence>
<evidence type="ECO:0000313" key="12">
    <source>
        <dbReference type="Proteomes" id="UP000008493"/>
    </source>
</evidence>
<dbReference type="GO" id="GO:0046872">
    <property type="term" value="F:metal ion binding"/>
    <property type="evidence" value="ECO:0007669"/>
    <property type="project" value="UniProtKB-KW"/>
</dbReference>
<dbReference type="OMA" id="DIVLIQQ"/>
<dbReference type="InterPro" id="IPR002139">
    <property type="entry name" value="Ribo/fructo_kinase"/>
</dbReference>
<dbReference type="Pfam" id="PF00294">
    <property type="entry name" value="PfkB"/>
    <property type="match status" value="2"/>
</dbReference>
<feature type="domain" description="Carbohydrate kinase PfkB" evidence="10">
    <location>
        <begin position="104"/>
        <end position="281"/>
    </location>
</feature>
<sequence length="291" mass="31699">MPHCLVRGSINVDEYYYVSHISRPGETISSHGFQQRMGGKGFNQAVALALATGGGDQGKVSFYGTVGDDDAGKGLRERLEKATGRAIIQVADDGENSIETTHVLLQNEINPKSTLRAIEFAEKLVTIFNPSPMLQKDEIVGFPWNKIDWLIVNQLEARLLLASLDPSQDVQEEEDVRNILQNLVNQPAFSKTRIVCTLGAGGVYAIGNGLSLAFAPAARLEGPVVDTTGAGDTFAGYFIGELMSFEGREIRELDVVRLLRVATRAAAMCVERAGTVDSMPKREEVERRFGV</sequence>
<keyword evidence="6 9" id="KW-0460">Magnesium</keyword>
<dbReference type="GO" id="GO:0005634">
    <property type="term" value="C:nucleus"/>
    <property type="evidence" value="ECO:0007669"/>
    <property type="project" value="UniProtKB-SubCell"/>
</dbReference>
<keyword evidence="5 9" id="KW-0067">ATP-binding</keyword>
<feature type="binding site" evidence="9">
    <location>
        <begin position="39"/>
        <end position="43"/>
    </location>
    <ligand>
        <name>substrate</name>
    </ligand>
</feature>
<comment type="similarity">
    <text evidence="9">Belongs to the carbohydrate kinase PfkB family. Ribokinase subfamily.</text>
</comment>
<keyword evidence="1 9" id="KW-0808">Transferase</keyword>
<dbReference type="CDD" id="cd01174">
    <property type="entry name" value="ribokinase"/>
    <property type="match status" value="1"/>
</dbReference>
<dbReference type="HOGENOM" id="CLU_027634_2_1_1"/>
<keyword evidence="9" id="KW-0539">Nucleus</keyword>
<evidence type="ECO:0000256" key="6">
    <source>
        <dbReference type="ARBA" id="ARBA00022842"/>
    </source>
</evidence>
<feature type="binding site" evidence="9">
    <location>
        <position position="274"/>
    </location>
    <ligand>
        <name>K(+)</name>
        <dbReference type="ChEBI" id="CHEBI:29103"/>
    </ligand>
</feature>
<dbReference type="EC" id="2.7.1.15" evidence="9"/>
<dbReference type="OrthoDB" id="415590at2759"/>
<feature type="binding site" evidence="9">
    <location>
        <position position="232"/>
    </location>
    <ligand>
        <name>substrate</name>
    </ligand>
</feature>
<dbReference type="SUPFAM" id="SSF53613">
    <property type="entry name" value="Ribokinase-like"/>
    <property type="match status" value="1"/>
</dbReference>
<feature type="binding site" evidence="9">
    <location>
        <position position="228"/>
    </location>
    <ligand>
        <name>K(+)</name>
        <dbReference type="ChEBI" id="CHEBI:29103"/>
    </ligand>
</feature>
<gene>
    <name evidence="11" type="ORF">AGABI1DRAFT_123341</name>
</gene>
<keyword evidence="4 9" id="KW-0418">Kinase</keyword>
<feature type="binding site" evidence="9">
    <location>
        <position position="278"/>
    </location>
    <ligand>
        <name>K(+)</name>
        <dbReference type="ChEBI" id="CHEBI:29103"/>
    </ligand>
</feature>
<feature type="binding site" evidence="9">
    <location>
        <position position="108"/>
    </location>
    <ligand>
        <name>substrate</name>
    </ligand>
</feature>
<keyword evidence="7 9" id="KW-0630">Potassium</keyword>
<evidence type="ECO:0000256" key="5">
    <source>
        <dbReference type="ARBA" id="ARBA00022840"/>
    </source>
</evidence>
<dbReference type="STRING" id="597362.K5VL99"/>
<dbReference type="GO" id="GO:0005524">
    <property type="term" value="F:ATP binding"/>
    <property type="evidence" value="ECO:0007669"/>
    <property type="project" value="UniProtKB-UniRule"/>
</dbReference>
<comment type="subcellular location">
    <subcellularLocation>
        <location evidence="9">Cytoplasm</location>
    </subcellularLocation>
    <subcellularLocation>
        <location evidence="9">Nucleus</location>
    </subcellularLocation>
</comment>
<feature type="binding site" evidence="9">
    <location>
        <position position="153"/>
    </location>
    <ligand>
        <name>ATP</name>
        <dbReference type="ChEBI" id="CHEBI:30616"/>
    </ligand>
</feature>
<dbReference type="FunCoup" id="K5VL99">
    <property type="interactions" value="88"/>
</dbReference>
<dbReference type="GeneID" id="18825987"/>
<evidence type="ECO:0000256" key="8">
    <source>
        <dbReference type="ARBA" id="ARBA00023277"/>
    </source>
</evidence>
<dbReference type="UniPathway" id="UPA00916">
    <property type="reaction ID" value="UER00889"/>
</dbReference>
<dbReference type="Gene3D" id="3.40.1190.20">
    <property type="match status" value="1"/>
</dbReference>
<dbReference type="InParanoid" id="K5VL99"/>
<dbReference type="GO" id="GO:0005737">
    <property type="term" value="C:cytoplasm"/>
    <property type="evidence" value="ECO:0007669"/>
    <property type="project" value="UniProtKB-SubCell"/>
</dbReference>
<evidence type="ECO:0000259" key="10">
    <source>
        <dbReference type="Pfam" id="PF00294"/>
    </source>
</evidence>
<comment type="pathway">
    <text evidence="9">Carbohydrate metabolism; D-ribose degradation; D-ribose 5-phosphate from beta-D-ribopyranose: step 2/2.</text>
</comment>
<proteinExistence type="inferred from homology"/>
<dbReference type="RefSeq" id="XP_007334191.1">
    <property type="nucleotide sequence ID" value="XM_007334129.1"/>
</dbReference>
<dbReference type="InterPro" id="IPR029056">
    <property type="entry name" value="Ribokinase-like"/>
</dbReference>
<reference evidence="12" key="1">
    <citation type="journal article" date="2012" name="Proc. Natl. Acad. Sci. U.S.A.">
        <title>Genome sequence of the button mushroom Agaricus bisporus reveals mechanisms governing adaptation to a humic-rich ecological niche.</title>
        <authorList>
            <person name="Morin E."/>
            <person name="Kohler A."/>
            <person name="Baker A.R."/>
            <person name="Foulongne-Oriol M."/>
            <person name="Lombard V."/>
            <person name="Nagy L.G."/>
            <person name="Ohm R.A."/>
            <person name="Patyshakuliyeva A."/>
            <person name="Brun A."/>
            <person name="Aerts A.L."/>
            <person name="Bailey A.M."/>
            <person name="Billette C."/>
            <person name="Coutinho P.M."/>
            <person name="Deakin G."/>
            <person name="Doddapaneni H."/>
            <person name="Floudas D."/>
            <person name="Grimwood J."/>
            <person name="Hilden K."/>
            <person name="Kuees U."/>
            <person name="LaButti K.M."/>
            <person name="Lapidus A."/>
            <person name="Lindquist E.A."/>
            <person name="Lucas S.M."/>
            <person name="Murat C."/>
            <person name="Riley R.W."/>
            <person name="Salamov A.A."/>
            <person name="Schmutz J."/>
            <person name="Subramanian V."/>
            <person name="Woesten H.A.B."/>
            <person name="Xu J."/>
            <person name="Eastwood D.C."/>
            <person name="Foster G.D."/>
            <person name="Sonnenberg A.S."/>
            <person name="Cullen D."/>
            <person name="de Vries R.P."/>
            <person name="Lundell T."/>
            <person name="Hibbett D.S."/>
            <person name="Henrissat B."/>
            <person name="Burton K.S."/>
            <person name="Kerrigan R.W."/>
            <person name="Challen M.P."/>
            <person name="Grigoriev I.V."/>
            <person name="Martin F."/>
        </authorList>
    </citation>
    <scope>NUCLEOTIDE SEQUENCE [LARGE SCALE GENOMIC DNA]</scope>
    <source>
        <strain evidence="12">JB137-S8 / ATCC MYA-4627 / FGSC 10392</strain>
    </source>
</reference>
<dbReference type="PRINTS" id="PR00990">
    <property type="entry name" value="RIBOKINASE"/>
</dbReference>
<dbReference type="InterPro" id="IPR011611">
    <property type="entry name" value="PfkB_dom"/>
</dbReference>
<comment type="activity regulation">
    <text evidence="9">Activated by a monovalent cation that binds near, but not in, the active site. The most likely occupant of the site in vivo is potassium. Ion binding induces a conformational change that may alter substrate affinity.</text>
</comment>
<evidence type="ECO:0000256" key="1">
    <source>
        <dbReference type="ARBA" id="ARBA00022679"/>
    </source>
</evidence>
<dbReference type="eggNOG" id="KOG2855">
    <property type="taxonomic scope" value="Eukaryota"/>
</dbReference>
<organism evidence="11 12">
    <name type="scientific">Agaricus bisporus var. burnettii (strain JB137-S8 / ATCC MYA-4627 / FGSC 10392)</name>
    <name type="common">White button mushroom</name>
    <dbReference type="NCBI Taxonomy" id="597362"/>
    <lineage>
        <taxon>Eukaryota</taxon>
        <taxon>Fungi</taxon>
        <taxon>Dikarya</taxon>
        <taxon>Basidiomycota</taxon>
        <taxon>Agaricomycotina</taxon>
        <taxon>Agaricomycetes</taxon>
        <taxon>Agaricomycetidae</taxon>
        <taxon>Agaricales</taxon>
        <taxon>Agaricineae</taxon>
        <taxon>Agaricaceae</taxon>
        <taxon>Agaricus</taxon>
    </lineage>
</organism>
<dbReference type="HAMAP" id="MF_01987">
    <property type="entry name" value="Ribokinase"/>
    <property type="match status" value="1"/>
</dbReference>
<evidence type="ECO:0000256" key="4">
    <source>
        <dbReference type="ARBA" id="ARBA00022777"/>
    </source>
</evidence>
<feature type="domain" description="Carbohydrate kinase PfkB" evidence="10">
    <location>
        <begin position="2"/>
        <end position="82"/>
    </location>
</feature>
<evidence type="ECO:0000313" key="11">
    <source>
        <dbReference type="EMBL" id="EKM75149.1"/>
    </source>
</evidence>
<feature type="binding site" evidence="9">
    <location>
        <position position="226"/>
    </location>
    <ligand>
        <name>K(+)</name>
        <dbReference type="ChEBI" id="CHEBI:29103"/>
    </ligand>
</feature>
<feature type="binding site" evidence="9">
    <location>
        <position position="269"/>
    </location>
    <ligand>
        <name>K(+)</name>
        <dbReference type="ChEBI" id="CHEBI:29103"/>
    </ligand>
</feature>
<keyword evidence="3 9" id="KW-0547">Nucleotide-binding</keyword>
<feature type="binding site" evidence="9">
    <location>
        <begin position="231"/>
        <end position="232"/>
    </location>
    <ligand>
        <name>ATP</name>
        <dbReference type="ChEBI" id="CHEBI:30616"/>
    </ligand>
</feature>
<feature type="binding site" evidence="9">
    <location>
        <begin position="197"/>
        <end position="202"/>
    </location>
    <ligand>
        <name>ATP</name>
        <dbReference type="ChEBI" id="CHEBI:30616"/>
    </ligand>
</feature>
<evidence type="ECO:0000256" key="9">
    <source>
        <dbReference type="HAMAP-Rule" id="MF_03215"/>
    </source>
</evidence>
<dbReference type="EMBL" id="JH971418">
    <property type="protein sequence ID" value="EKM75149.1"/>
    <property type="molecule type" value="Genomic_DNA"/>
</dbReference>
<evidence type="ECO:0000256" key="2">
    <source>
        <dbReference type="ARBA" id="ARBA00022723"/>
    </source>
</evidence>
<dbReference type="PANTHER" id="PTHR10584:SF166">
    <property type="entry name" value="RIBOKINASE"/>
    <property type="match status" value="1"/>
</dbReference>
<dbReference type="AlphaFoldDB" id="K5VL99"/>
<dbReference type="KEGG" id="abp:AGABI1DRAFT123341"/>
<keyword evidence="12" id="KW-1185">Reference proteome</keyword>
<comment type="cofactor">
    <cofactor evidence="9">
        <name>Mg(2+)</name>
        <dbReference type="ChEBI" id="CHEBI:18420"/>
    </cofactor>
    <text evidence="9">Requires a divalent cation, most likely magnesium in vivo, as an electrophilic catalyst to aid phosphoryl group transfer. It is the chelate of the metal and the nucleotide that is the actual substrate.</text>
</comment>
<keyword evidence="8 9" id="KW-0119">Carbohydrate metabolism</keyword>
<accession>K5VL99</accession>
<comment type="function">
    <text evidence="9">Catalyzes the phosphorylation of ribose at O-5 in a reaction requiring ATP and magnesium. The resulting D-ribose-5-phosphate can then be used either for sythesis of nucleotides, histidine, and tryptophan, or as a component of the pentose phosphate pathway.</text>
</comment>